<dbReference type="Gene3D" id="3.40.50.300">
    <property type="entry name" value="P-loop containing nucleotide triphosphate hydrolases"/>
    <property type="match status" value="1"/>
</dbReference>
<dbReference type="SMART" id="SM00382">
    <property type="entry name" value="AAA"/>
    <property type="match status" value="1"/>
</dbReference>
<proteinExistence type="predicted"/>
<evidence type="ECO:0000259" key="1">
    <source>
        <dbReference type="SMART" id="SM00382"/>
    </source>
</evidence>
<dbReference type="OrthoDB" id="9811073at2"/>
<keyword evidence="3" id="KW-1185">Reference proteome</keyword>
<dbReference type="SUPFAM" id="SSF52540">
    <property type="entry name" value="P-loop containing nucleoside triphosphate hydrolases"/>
    <property type="match status" value="1"/>
</dbReference>
<accession>A0A0H0XPD6</accession>
<evidence type="ECO:0000313" key="3">
    <source>
        <dbReference type="Proteomes" id="UP000053455"/>
    </source>
</evidence>
<dbReference type="InterPro" id="IPR027417">
    <property type="entry name" value="P-loop_NTPase"/>
</dbReference>
<dbReference type="PATRIC" id="fig|874156.12.peg.1874"/>
<protein>
    <submittedName>
        <fullName evidence="2">DNA polymerase III subunit delta</fullName>
    </submittedName>
</protein>
<dbReference type="InterPro" id="IPR003593">
    <property type="entry name" value="AAA+_ATPase"/>
</dbReference>
<comment type="caution">
    <text evidence="2">The sequence shown here is derived from an EMBL/GenBank/DDBJ whole genome shotgun (WGS) entry which is preliminary data.</text>
</comment>
<dbReference type="Proteomes" id="UP000053455">
    <property type="component" value="Unassembled WGS sequence"/>
</dbReference>
<sequence length="335" mass="35742">MARHCPTAGGGRLSLLPADYIGHEDAWGEWRRALGGERMHHGWILSGRKGVGKSAFARAAARELVAEIGLAQPAGDHPDILYLSHPPRNDAESKKASDGKPYELARNIKIDQIRKLQQRLNTRPTMGSRRAVIIDPADDMEGGAANALLKSLEEPPQGTFFILIAHRIGRLLPTIRSRCRVLSFPRISDADMDAVLARESPQASGEMRAAAIAAASGSPGAAIDFVELDLGKIHMLMQQIAKDGDPDFSLRGRMAGAMGMRPSREKQLAAIELARAVVSARLAGVSHTEIPAITEAHGALVRLSAQAPTANFDAGLLIMEVGTLLASLAASRSAS</sequence>
<dbReference type="InterPro" id="IPR050238">
    <property type="entry name" value="DNA_Rep/Repair_Clamp_Loader"/>
</dbReference>
<dbReference type="PANTHER" id="PTHR11669:SF8">
    <property type="entry name" value="DNA POLYMERASE III SUBUNIT DELTA"/>
    <property type="match status" value="1"/>
</dbReference>
<dbReference type="EMBL" id="LBHU01000002">
    <property type="protein sequence ID" value="KLI63856.1"/>
    <property type="molecule type" value="Genomic_DNA"/>
</dbReference>
<reference evidence="2 3" key="1">
    <citation type="submission" date="2015-04" db="EMBL/GenBank/DDBJ databases">
        <title>The draft genome sequence of Erythrobacter marinus HWDM-33.</title>
        <authorList>
            <person name="Zhuang L."/>
            <person name="Liu Y."/>
            <person name="Shao Z."/>
        </authorList>
    </citation>
    <scope>NUCLEOTIDE SEQUENCE [LARGE SCALE GENOMIC DNA]</scope>
    <source>
        <strain evidence="2 3">HWDM-33</strain>
    </source>
</reference>
<dbReference type="Pfam" id="PF13177">
    <property type="entry name" value="DNA_pol3_delta2"/>
    <property type="match status" value="1"/>
</dbReference>
<dbReference type="STRING" id="874156.GCA_001021555_01489"/>
<dbReference type="AlphaFoldDB" id="A0A0H0XPD6"/>
<dbReference type="GO" id="GO:0009360">
    <property type="term" value="C:DNA polymerase III complex"/>
    <property type="evidence" value="ECO:0007669"/>
    <property type="project" value="TreeGrafter"/>
</dbReference>
<feature type="domain" description="AAA+ ATPase" evidence="1">
    <location>
        <begin position="39"/>
        <end position="188"/>
    </location>
</feature>
<dbReference type="PANTHER" id="PTHR11669">
    <property type="entry name" value="REPLICATION FACTOR C / DNA POLYMERASE III GAMMA-TAU SUBUNIT"/>
    <property type="match status" value="1"/>
</dbReference>
<organism evidence="2 3">
    <name type="scientific">Aurantiacibacter marinus</name>
    <dbReference type="NCBI Taxonomy" id="874156"/>
    <lineage>
        <taxon>Bacteria</taxon>
        <taxon>Pseudomonadati</taxon>
        <taxon>Pseudomonadota</taxon>
        <taxon>Alphaproteobacteria</taxon>
        <taxon>Sphingomonadales</taxon>
        <taxon>Erythrobacteraceae</taxon>
        <taxon>Aurantiacibacter</taxon>
    </lineage>
</organism>
<evidence type="ECO:0000313" key="2">
    <source>
        <dbReference type="EMBL" id="KLI63856.1"/>
    </source>
</evidence>
<name>A0A0H0XPD6_9SPHN</name>
<gene>
    <name evidence="2" type="ORF">AAV99_09140</name>
</gene>
<dbReference type="GO" id="GO:0006261">
    <property type="term" value="P:DNA-templated DNA replication"/>
    <property type="evidence" value="ECO:0007669"/>
    <property type="project" value="TreeGrafter"/>
</dbReference>